<dbReference type="SUPFAM" id="SSF55781">
    <property type="entry name" value="GAF domain-like"/>
    <property type="match status" value="1"/>
</dbReference>
<feature type="domain" description="PPM-type phosphatase" evidence="2">
    <location>
        <begin position="215"/>
        <end position="428"/>
    </location>
</feature>
<keyword evidence="1" id="KW-0378">Hydrolase</keyword>
<dbReference type="SMART" id="SM00331">
    <property type="entry name" value="PP2C_SIG"/>
    <property type="match status" value="1"/>
</dbReference>
<keyword evidence="4" id="KW-1185">Reference proteome</keyword>
<evidence type="ECO:0000259" key="2">
    <source>
        <dbReference type="PROSITE" id="PS51746"/>
    </source>
</evidence>
<evidence type="ECO:0000313" key="4">
    <source>
        <dbReference type="Proteomes" id="UP000183642"/>
    </source>
</evidence>
<dbReference type="PANTHER" id="PTHR43156">
    <property type="entry name" value="STAGE II SPORULATION PROTEIN E-RELATED"/>
    <property type="match status" value="1"/>
</dbReference>
<evidence type="ECO:0000256" key="1">
    <source>
        <dbReference type="ARBA" id="ARBA00022801"/>
    </source>
</evidence>
<dbReference type="Pfam" id="PF01590">
    <property type="entry name" value="GAF"/>
    <property type="match status" value="1"/>
</dbReference>
<dbReference type="Gene3D" id="3.60.40.10">
    <property type="entry name" value="PPM-type phosphatase domain"/>
    <property type="match status" value="1"/>
</dbReference>
<dbReference type="InterPro" id="IPR003018">
    <property type="entry name" value="GAF"/>
</dbReference>
<dbReference type="GO" id="GO:0016791">
    <property type="term" value="F:phosphatase activity"/>
    <property type="evidence" value="ECO:0007669"/>
    <property type="project" value="TreeGrafter"/>
</dbReference>
<dbReference type="AlphaFoldDB" id="A0A1I5FKR8"/>
<dbReference type="InterPro" id="IPR001932">
    <property type="entry name" value="PPM-type_phosphatase-like_dom"/>
</dbReference>
<reference evidence="4" key="1">
    <citation type="submission" date="2016-10" db="EMBL/GenBank/DDBJ databases">
        <authorList>
            <person name="Varghese N."/>
            <person name="Submissions S."/>
        </authorList>
    </citation>
    <scope>NUCLEOTIDE SEQUENCE [LARGE SCALE GENOMIC DNA]</scope>
    <source>
        <strain evidence="4">DSM 43161</strain>
    </source>
</reference>
<dbReference type="Pfam" id="PF07228">
    <property type="entry name" value="SpoIIE"/>
    <property type="match status" value="1"/>
</dbReference>
<protein>
    <submittedName>
        <fullName evidence="3">Serine phosphatase RsbU, regulator of sigma subunit</fullName>
    </submittedName>
</protein>
<dbReference type="InterPro" id="IPR052016">
    <property type="entry name" value="Bact_Sigma-Reg"/>
</dbReference>
<organism evidence="3 4">
    <name type="scientific">Geodermatophilus obscurus</name>
    <dbReference type="NCBI Taxonomy" id="1861"/>
    <lineage>
        <taxon>Bacteria</taxon>
        <taxon>Bacillati</taxon>
        <taxon>Actinomycetota</taxon>
        <taxon>Actinomycetes</taxon>
        <taxon>Geodermatophilales</taxon>
        <taxon>Geodermatophilaceae</taxon>
        <taxon>Geodermatophilus</taxon>
    </lineage>
</organism>
<gene>
    <name evidence="3" type="ORF">SAMN05660359_02189</name>
</gene>
<accession>A0A1I5FKR8</accession>
<dbReference type="InterPro" id="IPR029016">
    <property type="entry name" value="GAF-like_dom_sf"/>
</dbReference>
<dbReference type="Proteomes" id="UP000183642">
    <property type="component" value="Unassembled WGS sequence"/>
</dbReference>
<dbReference type="PANTHER" id="PTHR43156:SF2">
    <property type="entry name" value="STAGE II SPORULATION PROTEIN E"/>
    <property type="match status" value="1"/>
</dbReference>
<proteinExistence type="predicted"/>
<name>A0A1I5FKR8_9ACTN</name>
<sequence>MSGPTGDGERDAERDRYRFLAEVTDALAESLDSGTAADRLARLVVPRLADWATVTVLAGDGAPGGVARAHRDPDLLGAVDTYLAGRVTAPRDQAALVSALHSGEPVHLTELEPDLGPESLPEGPVRAAWDLLDPTSSLFVPLRARGSAIGVLSLVRCGDRLPAGPAEVALAVEVGRRGALALDNARLYGRQLRVAETLQHSLLTPPPQPPGLELAVRYRAAVSEDLVGGDWYDAFELPGGATVLVIGDVTGHGVEAAAAMAQLRSAVRTLAYDSPAGPAGTLDRVDRVLAGLHVGTLATALVARLEPAGEGDGRLLRWSSAGHLPPLLLAADGGVRLLTTPPERLLGTGDPGARTDHATTVAPGETLVLVTDGLVEIDRGGIDEGLERVAGALDGLQGLPADALCDRLLTRVLPARTDDDVAVLAVRVLA</sequence>
<dbReference type="SUPFAM" id="SSF81606">
    <property type="entry name" value="PP2C-like"/>
    <property type="match status" value="1"/>
</dbReference>
<dbReference type="SMART" id="SM00065">
    <property type="entry name" value="GAF"/>
    <property type="match status" value="1"/>
</dbReference>
<evidence type="ECO:0000313" key="3">
    <source>
        <dbReference type="EMBL" id="SFO24360.1"/>
    </source>
</evidence>
<dbReference type="InterPro" id="IPR036457">
    <property type="entry name" value="PPM-type-like_dom_sf"/>
</dbReference>
<dbReference type="PROSITE" id="PS51746">
    <property type="entry name" value="PPM_2"/>
    <property type="match status" value="1"/>
</dbReference>
<dbReference type="RefSeq" id="WP_075013579.1">
    <property type="nucleotide sequence ID" value="NZ_FOWE01000005.1"/>
</dbReference>
<dbReference type="EMBL" id="FOWE01000005">
    <property type="protein sequence ID" value="SFO24360.1"/>
    <property type="molecule type" value="Genomic_DNA"/>
</dbReference>
<dbReference type="Gene3D" id="3.30.450.40">
    <property type="match status" value="1"/>
</dbReference>